<proteinExistence type="predicted"/>
<sequence>MILFKHFAAQSRLAAVEPCCLVKRLAAQVFGATALAVVIGGFSANTVSAQTVSPEQGIEEQDTRTSEVEQTLRASRIAIESMNDPNCPDTVTYADILTNPDDVQLNICYALYQVNVTGDVRGAAATLERVLLIAPDAANVRLLYAMVLFRLDNMDEAEGEFRTVSRLQLDEETRAFVDDYLDRIEKRRRKLKQSATISVGSYYDTNRNSAPQSEELLAVGTRSPISINSDRPNGILGFLTILGYDVTYDPGFQNQHEIFGGADLYADTLTEQAGSQDVHSMSLDAGVRLRYPGITVSPRVFMSNMRLGWTKFYQSEGIELRVDHKHKFDGTDWPLLDTWALVSQQNEGYHNTPDYQSLTLRKGKKFDAKLGFGMLVHPNHYLSAVGHYQFKSAAADPANNGARIYSYQYHNVELSHTWLLENSRFLLTNLLVGSRRYQSADAFIVGAQNVRRLEQPVRLRMTYGMPLADLVNFDASKRPSGNMDELLADLLKDTTISFTGEHTYQRSNITNYQYRSSRAQFLLTKRLDF</sequence>
<dbReference type="InterPro" id="IPR011990">
    <property type="entry name" value="TPR-like_helical_dom_sf"/>
</dbReference>
<gene>
    <name evidence="1" type="ORF">HH303_11725</name>
</gene>
<dbReference type="Proteomes" id="UP000539372">
    <property type="component" value="Unassembled WGS sequence"/>
</dbReference>
<reference evidence="1 2" key="1">
    <citation type="submission" date="2020-04" db="EMBL/GenBank/DDBJ databases">
        <title>Rhodospirillaceae bacterium KN72 isolated from deep sea.</title>
        <authorList>
            <person name="Zhang D.-C."/>
        </authorList>
    </citation>
    <scope>NUCLEOTIDE SEQUENCE [LARGE SCALE GENOMIC DNA]</scope>
    <source>
        <strain evidence="1 2">KN72</strain>
    </source>
</reference>
<dbReference type="EMBL" id="JABBNT010000003">
    <property type="protein sequence ID" value="NMM45152.1"/>
    <property type="molecule type" value="Genomic_DNA"/>
</dbReference>
<organism evidence="1 2">
    <name type="scientific">Pacificispira spongiicola</name>
    <dbReference type="NCBI Taxonomy" id="2729598"/>
    <lineage>
        <taxon>Bacteria</taxon>
        <taxon>Pseudomonadati</taxon>
        <taxon>Pseudomonadota</taxon>
        <taxon>Alphaproteobacteria</taxon>
        <taxon>Rhodospirillales</taxon>
        <taxon>Rhodospirillaceae</taxon>
        <taxon>Pacificispira</taxon>
    </lineage>
</organism>
<evidence type="ECO:0000313" key="1">
    <source>
        <dbReference type="EMBL" id="NMM45152.1"/>
    </source>
</evidence>
<dbReference type="RefSeq" id="WP_169625515.1">
    <property type="nucleotide sequence ID" value="NZ_JABBNT010000003.1"/>
</dbReference>
<dbReference type="SUPFAM" id="SSF48452">
    <property type="entry name" value="TPR-like"/>
    <property type="match status" value="1"/>
</dbReference>
<dbReference type="Gene3D" id="1.25.40.10">
    <property type="entry name" value="Tetratricopeptide repeat domain"/>
    <property type="match status" value="1"/>
</dbReference>
<keyword evidence="2" id="KW-1185">Reference proteome</keyword>
<protein>
    <submittedName>
        <fullName evidence="1">Tetratricopeptide repeat protein</fullName>
    </submittedName>
</protein>
<dbReference type="Pfam" id="PF14559">
    <property type="entry name" value="TPR_19"/>
    <property type="match status" value="1"/>
</dbReference>
<comment type="caution">
    <text evidence="1">The sequence shown here is derived from an EMBL/GenBank/DDBJ whole genome shotgun (WGS) entry which is preliminary data.</text>
</comment>
<evidence type="ECO:0000313" key="2">
    <source>
        <dbReference type="Proteomes" id="UP000539372"/>
    </source>
</evidence>
<name>A0A7Y0E0T6_9PROT</name>
<dbReference type="AlphaFoldDB" id="A0A7Y0E0T6"/>
<accession>A0A7Y0E0T6</accession>